<comment type="caution">
    <text evidence="2">The sequence shown here is derived from an EMBL/GenBank/DDBJ whole genome shotgun (WGS) entry which is preliminary data.</text>
</comment>
<proteinExistence type="predicted"/>
<protein>
    <submittedName>
        <fullName evidence="2">Uncharacterized protein</fullName>
    </submittedName>
</protein>
<organism evidence="2 3">
    <name type="scientific">Parafrankia colletiae</name>
    <dbReference type="NCBI Taxonomy" id="573497"/>
    <lineage>
        <taxon>Bacteria</taxon>
        <taxon>Bacillati</taxon>
        <taxon>Actinomycetota</taxon>
        <taxon>Actinomycetes</taxon>
        <taxon>Frankiales</taxon>
        <taxon>Frankiaceae</taxon>
        <taxon>Parafrankia</taxon>
    </lineage>
</organism>
<evidence type="ECO:0000256" key="1">
    <source>
        <dbReference type="SAM" id="MobiDB-lite"/>
    </source>
</evidence>
<evidence type="ECO:0000313" key="3">
    <source>
        <dbReference type="Proteomes" id="UP000179627"/>
    </source>
</evidence>
<dbReference type="AlphaFoldDB" id="A0A1S1Q7A9"/>
<feature type="region of interest" description="Disordered" evidence="1">
    <location>
        <begin position="193"/>
        <end position="247"/>
    </location>
</feature>
<feature type="compositionally biased region" description="Low complexity" evidence="1">
    <location>
        <begin position="418"/>
        <end position="436"/>
    </location>
</feature>
<name>A0A1S1Q7A9_9ACTN</name>
<gene>
    <name evidence="2" type="ORF">CC117_08375</name>
</gene>
<sequence length="734" mass="73197">MADWHDALLNAKSGVTPAMKLVAFTICTHSEAAALPAPAGSYITSPGLALLCEQTNYSRTHAQRQLSALRANGWLVTIHRPAAGRSARYLLSVPEAVARTGGYRLAGSGTEQGGQPDGSVVGAAAAACTAITAAAPQGGDPRGIAAVPAAGRGAESAVPEAGEQTDPAAPAGPGDGCFTAASLERPALIRRRKRPTYGAGGRGIIRIRRKPRTLPPPADTDMRAVPTSPNPADSRPAVPGASSEAGPEVGYGERAMAVGETPYVPFGPVVGTAGPAGVGGGHGNSGPHLQAVASDVSLAGPTVAGGISVGGSAASGAPVAGALLAATASVAAPTASAPAEAAPSRGGFVEGIAVEGIFAVQDPAGGVPAPGTSGGTAPVGEPTALRTPGPRFAGEDATPNHQAAENPRPPDPSPAVPPDAAVGSDSPPPAQEAAQPTPAPEPEPELDPETAELWTATGQVIDTLANLLRGPAEDFAALRQQVFDVLSDGTWAPVELATHLVNFVATGVWVNGDGVVDNIRWRMDRLPRGVTQCSCRSCLGWQAMPDRPARPGPRPSDSPLGPVTSVTTAATRKQAAPSVTSPPGGQEPPGPPAQGASTPPTPPKSAVSKPGPAKTALPEPEPEPELAGPAVPGPEPELPTGPTVSADLPPPPPPPDLAAIAAAAAAGAQEAREKQEAKDRQEARDLEEVRLQAARVKVTEITADADTAVAAVPTASVGQGTDTEAPEVEPTAGA</sequence>
<feature type="region of interest" description="Disordered" evidence="1">
    <location>
        <begin position="364"/>
        <end position="448"/>
    </location>
</feature>
<dbReference type="Proteomes" id="UP000179627">
    <property type="component" value="Unassembled WGS sequence"/>
</dbReference>
<feature type="compositionally biased region" description="Polar residues" evidence="1">
    <location>
        <begin position="564"/>
        <end position="581"/>
    </location>
</feature>
<keyword evidence="3" id="KW-1185">Reference proteome</keyword>
<accession>A0A1S1Q7A9</accession>
<feature type="region of interest" description="Disordered" evidence="1">
    <location>
        <begin position="137"/>
        <end position="176"/>
    </location>
</feature>
<reference evidence="3" key="1">
    <citation type="submission" date="2016-07" db="EMBL/GenBank/DDBJ databases">
        <title>Sequence Frankia sp. strain CcI1.17.</title>
        <authorList>
            <person name="Ghodhbane-Gtari F."/>
            <person name="Swanson E."/>
            <person name="Gueddou A."/>
            <person name="Morris K."/>
            <person name="Hezbri K."/>
            <person name="Ktari A."/>
            <person name="Nouioui I."/>
            <person name="Abebe-Akele F."/>
            <person name="Simpson S."/>
            <person name="Thomas K."/>
            <person name="Gtari M."/>
            <person name="Tisa L.S."/>
            <person name="Hurst S."/>
        </authorList>
    </citation>
    <scope>NUCLEOTIDE SEQUENCE [LARGE SCALE GENOMIC DNA]</scope>
    <source>
        <strain evidence="3">Cc1.17</strain>
    </source>
</reference>
<feature type="compositionally biased region" description="Low complexity" evidence="1">
    <location>
        <begin position="657"/>
        <end position="668"/>
    </location>
</feature>
<feature type="compositionally biased region" description="Basic and acidic residues" evidence="1">
    <location>
        <begin position="670"/>
        <end position="687"/>
    </location>
</feature>
<feature type="compositionally biased region" description="Pro residues" evidence="1">
    <location>
        <begin position="407"/>
        <end position="417"/>
    </location>
</feature>
<feature type="region of interest" description="Disordered" evidence="1">
    <location>
        <begin position="546"/>
        <end position="687"/>
    </location>
</feature>
<evidence type="ECO:0000313" key="2">
    <source>
        <dbReference type="EMBL" id="OHV29361.1"/>
    </source>
</evidence>
<feature type="region of interest" description="Disordered" evidence="1">
    <location>
        <begin position="713"/>
        <end position="734"/>
    </location>
</feature>
<dbReference type="EMBL" id="MBLM01000163">
    <property type="protein sequence ID" value="OHV29361.1"/>
    <property type="molecule type" value="Genomic_DNA"/>
</dbReference>